<feature type="active site" description="Proton donor/acceptor" evidence="7">
    <location>
        <position position="460"/>
    </location>
</feature>
<dbReference type="CDD" id="cd16913">
    <property type="entry name" value="YkuD_like"/>
    <property type="match status" value="1"/>
</dbReference>
<dbReference type="InterPro" id="IPR045380">
    <property type="entry name" value="LD_TPept_scaffold_dom"/>
</dbReference>
<dbReference type="PROSITE" id="PS52029">
    <property type="entry name" value="LD_TPASE"/>
    <property type="match status" value="1"/>
</dbReference>
<evidence type="ECO:0000256" key="7">
    <source>
        <dbReference type="PROSITE-ProRule" id="PRU01373"/>
    </source>
</evidence>
<dbReference type="Pfam" id="PF01471">
    <property type="entry name" value="PG_binding_1"/>
    <property type="match status" value="1"/>
</dbReference>
<keyword evidence="3" id="KW-0808">Transferase</keyword>
<dbReference type="GO" id="GO:0008360">
    <property type="term" value="P:regulation of cell shape"/>
    <property type="evidence" value="ECO:0007669"/>
    <property type="project" value="UniProtKB-UniRule"/>
</dbReference>
<dbReference type="PANTHER" id="PTHR41533">
    <property type="entry name" value="L,D-TRANSPEPTIDASE HI_1667-RELATED"/>
    <property type="match status" value="1"/>
</dbReference>
<dbReference type="InterPro" id="IPR005490">
    <property type="entry name" value="LD_TPept_cat_dom"/>
</dbReference>
<keyword evidence="6 7" id="KW-0961">Cell wall biogenesis/degradation</keyword>
<dbReference type="SUPFAM" id="SSF47090">
    <property type="entry name" value="PGBD-like"/>
    <property type="match status" value="1"/>
</dbReference>
<sequence length="563" mass="60452">MQTGIRNCSVGATVSRNSHNMRVIVAAAIFFGISPFSAAAVGQSETTASAVGPHGAALKLALAGSGGAEGAAQDHYQDTAYRGLWIGPAGDDQRARALLAALESAGAHGLPDGKYHTGALRAAVDAAAGGDSALVAVAELALTRAFLTYADDLSYGVLEPGAVDRDIHVTPPVLDEALLLDRVAAAGALEPVLRTLAPAHPDYARLVDLLARLRALTPDAWGAPTPGGASIRPGESGPRVAAARARLVALGDHVEDPEAAALHDPAIYDQALVSSVRAFQRRHGLNDDGVIGARTLEAMNAGIDERIGQVEVNLERLRWVNRPLGKRHIEVNQADFTVRLIDDGATLFAERVVVGSRRHRTPEFSDEMTHLVFNPVWHVPRSIASKEILPALQEDPEYLSKKNMRLVSRDGYQTPDPAFTDWTLYSAADFPFAVKQNPGGGNALGRVKFMFPNRWSIYLHDTPSKRLFAKDARAFSHGCIRVQDPMRLAMALLELQEPNPDALIDRVLASGRETTVRLDTPVPVHLGYRTAWVDDEGRAQFRGDIYGRDARVLAALRAAGVAQ</sequence>
<evidence type="ECO:0000256" key="3">
    <source>
        <dbReference type="ARBA" id="ARBA00022679"/>
    </source>
</evidence>
<dbReference type="Gene3D" id="1.10.101.10">
    <property type="entry name" value="PGBD-like superfamily/PGBD"/>
    <property type="match status" value="1"/>
</dbReference>
<dbReference type="PANTHER" id="PTHR41533:SF2">
    <property type="entry name" value="BLR7131 PROTEIN"/>
    <property type="match status" value="1"/>
</dbReference>
<dbReference type="GO" id="GO:0016740">
    <property type="term" value="F:transferase activity"/>
    <property type="evidence" value="ECO:0007669"/>
    <property type="project" value="UniProtKB-KW"/>
</dbReference>
<name>A0A7L5BW36_9RHOB</name>
<protein>
    <submittedName>
        <fullName evidence="9">L,D-transpeptidase family protein</fullName>
    </submittedName>
</protein>
<dbReference type="InterPro" id="IPR038063">
    <property type="entry name" value="Transpep_catalytic_dom"/>
</dbReference>
<comment type="pathway">
    <text evidence="1 7">Cell wall biogenesis; peptidoglycan biosynthesis.</text>
</comment>
<dbReference type="EMBL" id="CP049056">
    <property type="protein sequence ID" value="QIE54747.1"/>
    <property type="molecule type" value="Genomic_DNA"/>
</dbReference>
<dbReference type="Gene3D" id="2.40.440.10">
    <property type="entry name" value="L,D-transpeptidase catalytic domain-like"/>
    <property type="match status" value="1"/>
</dbReference>
<gene>
    <name evidence="9" type="ORF">G5B40_04395</name>
</gene>
<dbReference type="GO" id="GO:0071555">
    <property type="term" value="P:cell wall organization"/>
    <property type="evidence" value="ECO:0007669"/>
    <property type="project" value="UniProtKB-UniRule"/>
</dbReference>
<dbReference type="RefSeq" id="WP_165095509.1">
    <property type="nucleotide sequence ID" value="NZ_CP049056.1"/>
</dbReference>
<evidence type="ECO:0000256" key="4">
    <source>
        <dbReference type="ARBA" id="ARBA00022960"/>
    </source>
</evidence>
<keyword evidence="5 7" id="KW-0573">Peptidoglycan synthesis</keyword>
<evidence type="ECO:0000313" key="9">
    <source>
        <dbReference type="EMBL" id="QIE54747.1"/>
    </source>
</evidence>
<feature type="domain" description="L,D-TPase catalytic" evidence="8">
    <location>
        <begin position="327"/>
        <end position="504"/>
    </location>
</feature>
<evidence type="ECO:0000256" key="2">
    <source>
        <dbReference type="ARBA" id="ARBA00005992"/>
    </source>
</evidence>
<organism evidence="9 10">
    <name type="scientific">Pikeienuella piscinae</name>
    <dbReference type="NCBI Taxonomy" id="2748098"/>
    <lineage>
        <taxon>Bacteria</taxon>
        <taxon>Pseudomonadati</taxon>
        <taxon>Pseudomonadota</taxon>
        <taxon>Alphaproteobacteria</taxon>
        <taxon>Rhodobacterales</taxon>
        <taxon>Paracoccaceae</taxon>
        <taxon>Pikeienuella</taxon>
    </lineage>
</organism>
<dbReference type="InterPro" id="IPR052905">
    <property type="entry name" value="LD-transpeptidase_YkuD-like"/>
</dbReference>
<proteinExistence type="inferred from homology"/>
<reference evidence="9 10" key="1">
    <citation type="submission" date="2020-02" db="EMBL/GenBank/DDBJ databases">
        <title>complete genome sequence of Rhodobacteraceae bacterium.</title>
        <authorList>
            <person name="Park J."/>
            <person name="Kim Y.-S."/>
            <person name="Kim K.-H."/>
        </authorList>
    </citation>
    <scope>NUCLEOTIDE SEQUENCE [LARGE SCALE GENOMIC DNA]</scope>
    <source>
        <strain evidence="9 10">RR4-56</strain>
    </source>
</reference>
<dbReference type="Pfam" id="PF20142">
    <property type="entry name" value="Scaffold"/>
    <property type="match status" value="1"/>
</dbReference>
<evidence type="ECO:0000256" key="6">
    <source>
        <dbReference type="ARBA" id="ARBA00023316"/>
    </source>
</evidence>
<feature type="active site" description="Nucleophile" evidence="7">
    <location>
        <position position="479"/>
    </location>
</feature>
<evidence type="ECO:0000259" key="8">
    <source>
        <dbReference type="PROSITE" id="PS52029"/>
    </source>
</evidence>
<comment type="similarity">
    <text evidence="2">Belongs to the YkuD family.</text>
</comment>
<dbReference type="GO" id="GO:0004180">
    <property type="term" value="F:carboxypeptidase activity"/>
    <property type="evidence" value="ECO:0007669"/>
    <property type="project" value="UniProtKB-ARBA"/>
</dbReference>
<dbReference type="AlphaFoldDB" id="A0A7L5BW36"/>
<keyword evidence="10" id="KW-1185">Reference proteome</keyword>
<dbReference type="InterPro" id="IPR002477">
    <property type="entry name" value="Peptidoglycan-bd-like"/>
</dbReference>
<dbReference type="KEGG" id="hdh:G5B40_04395"/>
<evidence type="ECO:0000256" key="5">
    <source>
        <dbReference type="ARBA" id="ARBA00022984"/>
    </source>
</evidence>
<dbReference type="UniPathway" id="UPA00219"/>
<evidence type="ECO:0000313" key="10">
    <source>
        <dbReference type="Proteomes" id="UP000503336"/>
    </source>
</evidence>
<dbReference type="InterPro" id="IPR036366">
    <property type="entry name" value="PGBDSf"/>
</dbReference>
<accession>A0A7L5BW36</accession>
<dbReference type="InterPro" id="IPR036365">
    <property type="entry name" value="PGBD-like_sf"/>
</dbReference>
<dbReference type="SUPFAM" id="SSF141523">
    <property type="entry name" value="L,D-transpeptidase catalytic domain-like"/>
    <property type="match status" value="1"/>
</dbReference>
<dbReference type="Proteomes" id="UP000503336">
    <property type="component" value="Chromosome"/>
</dbReference>
<dbReference type="Pfam" id="PF03734">
    <property type="entry name" value="YkuD"/>
    <property type="match status" value="1"/>
</dbReference>
<dbReference type="GO" id="GO:0009252">
    <property type="term" value="P:peptidoglycan biosynthetic process"/>
    <property type="evidence" value="ECO:0007669"/>
    <property type="project" value="UniProtKB-UniPathway"/>
</dbReference>
<evidence type="ECO:0000256" key="1">
    <source>
        <dbReference type="ARBA" id="ARBA00004752"/>
    </source>
</evidence>
<keyword evidence="4 7" id="KW-0133">Cell shape</keyword>